<organism evidence="1 2">
    <name type="scientific">SAR86 cluster bacterium</name>
    <dbReference type="NCBI Taxonomy" id="2030880"/>
    <lineage>
        <taxon>Bacteria</taxon>
        <taxon>Pseudomonadati</taxon>
        <taxon>Pseudomonadota</taxon>
        <taxon>Gammaproteobacteria</taxon>
        <taxon>SAR86 cluster</taxon>
    </lineage>
</organism>
<dbReference type="Proteomes" id="UP000218172">
    <property type="component" value="Unassembled WGS sequence"/>
</dbReference>
<protein>
    <recommendedName>
        <fullName evidence="3">TIGR02449 family protein</fullName>
    </recommendedName>
</protein>
<sequence>MSEEKFQSLNDKVDKLASLCSEIKRENMLLKANHHNWHAERVQLLERNKETKTKLESVLVRLKSMDQS</sequence>
<accession>A0A2A4MT83</accession>
<gene>
    <name evidence="1" type="ORF">COC19_02020</name>
</gene>
<dbReference type="EMBL" id="NVQR01000030">
    <property type="protein sequence ID" value="PCH62957.1"/>
    <property type="molecule type" value="Genomic_DNA"/>
</dbReference>
<name>A0A2A4MT83_9GAMM</name>
<evidence type="ECO:0008006" key="3">
    <source>
        <dbReference type="Google" id="ProtNLM"/>
    </source>
</evidence>
<dbReference type="AlphaFoldDB" id="A0A2A4MT83"/>
<proteinExistence type="predicted"/>
<comment type="caution">
    <text evidence="1">The sequence shown here is derived from an EMBL/GenBank/DDBJ whole genome shotgun (WGS) entry which is preliminary data.</text>
</comment>
<reference evidence="2" key="1">
    <citation type="submission" date="2017-08" db="EMBL/GenBank/DDBJ databases">
        <title>A dynamic microbial community with high functional redundancy inhabits the cold, oxic subseafloor aquifer.</title>
        <authorList>
            <person name="Tully B.J."/>
            <person name="Wheat C.G."/>
            <person name="Glazer B.T."/>
            <person name="Huber J.A."/>
        </authorList>
    </citation>
    <scope>NUCLEOTIDE SEQUENCE [LARGE SCALE GENOMIC DNA]</scope>
</reference>
<evidence type="ECO:0000313" key="2">
    <source>
        <dbReference type="Proteomes" id="UP000218172"/>
    </source>
</evidence>
<evidence type="ECO:0000313" key="1">
    <source>
        <dbReference type="EMBL" id="PCH62957.1"/>
    </source>
</evidence>